<keyword evidence="8" id="KW-1185">Reference proteome</keyword>
<gene>
    <name evidence="7" type="ORF">P4R38_14845</name>
</gene>
<dbReference type="PANTHER" id="PTHR30061:SF50">
    <property type="entry name" value="MALTOSE_MALTODEXTRIN-BINDING PERIPLASMIC PROTEIN"/>
    <property type="match status" value="1"/>
</dbReference>
<keyword evidence="4 6" id="KW-0732">Signal</keyword>
<organism evidence="7 8">
    <name type="scientific">Luteipulveratus flavus</name>
    <dbReference type="NCBI Taxonomy" id="3031728"/>
    <lineage>
        <taxon>Bacteria</taxon>
        <taxon>Bacillati</taxon>
        <taxon>Actinomycetota</taxon>
        <taxon>Actinomycetes</taxon>
        <taxon>Micrococcales</taxon>
        <taxon>Dermacoccaceae</taxon>
        <taxon>Luteipulveratus</taxon>
    </lineage>
</organism>
<dbReference type="InterPro" id="IPR006060">
    <property type="entry name" value="Maltose/Cyclodextrin-bd"/>
</dbReference>
<dbReference type="RefSeq" id="WP_277192848.1">
    <property type="nucleotide sequence ID" value="NZ_JAROAV010000037.1"/>
</dbReference>
<dbReference type="Proteomes" id="UP001528912">
    <property type="component" value="Unassembled WGS sequence"/>
</dbReference>
<evidence type="ECO:0000256" key="6">
    <source>
        <dbReference type="SAM" id="SignalP"/>
    </source>
</evidence>
<dbReference type="CDD" id="cd13586">
    <property type="entry name" value="PBP2_Maltose_binding_like"/>
    <property type="match status" value="1"/>
</dbReference>
<proteinExistence type="inferred from homology"/>
<dbReference type="EMBL" id="JAROAV010000037">
    <property type="protein sequence ID" value="MDF8265525.1"/>
    <property type="molecule type" value="Genomic_DNA"/>
</dbReference>
<accession>A0ABT6C9P8</accession>
<dbReference type="PRINTS" id="PR00181">
    <property type="entry name" value="MALTOSEBP"/>
</dbReference>
<dbReference type="PROSITE" id="PS51257">
    <property type="entry name" value="PROKAR_LIPOPROTEIN"/>
    <property type="match status" value="1"/>
</dbReference>
<dbReference type="PANTHER" id="PTHR30061">
    <property type="entry name" value="MALTOSE-BINDING PERIPLASMIC PROTEIN"/>
    <property type="match status" value="1"/>
</dbReference>
<feature type="compositionally biased region" description="Low complexity" evidence="5">
    <location>
        <begin position="24"/>
        <end position="60"/>
    </location>
</feature>
<dbReference type="Pfam" id="PF13416">
    <property type="entry name" value="SBP_bac_8"/>
    <property type="match status" value="1"/>
</dbReference>
<feature type="chain" id="PRO_5046076218" evidence="6">
    <location>
        <begin position="23"/>
        <end position="409"/>
    </location>
</feature>
<keyword evidence="2" id="KW-0813">Transport</keyword>
<feature type="non-terminal residue" evidence="7">
    <location>
        <position position="409"/>
    </location>
</feature>
<evidence type="ECO:0000256" key="3">
    <source>
        <dbReference type="ARBA" id="ARBA00022597"/>
    </source>
</evidence>
<dbReference type="SUPFAM" id="SSF53850">
    <property type="entry name" value="Periplasmic binding protein-like II"/>
    <property type="match status" value="1"/>
</dbReference>
<feature type="region of interest" description="Disordered" evidence="5">
    <location>
        <begin position="24"/>
        <end position="62"/>
    </location>
</feature>
<comment type="caution">
    <text evidence="7">The sequence shown here is derived from an EMBL/GenBank/DDBJ whole genome shotgun (WGS) entry which is preliminary data.</text>
</comment>
<evidence type="ECO:0000256" key="4">
    <source>
        <dbReference type="ARBA" id="ARBA00022729"/>
    </source>
</evidence>
<evidence type="ECO:0000313" key="7">
    <source>
        <dbReference type="EMBL" id="MDF8265525.1"/>
    </source>
</evidence>
<evidence type="ECO:0000256" key="5">
    <source>
        <dbReference type="SAM" id="MobiDB-lite"/>
    </source>
</evidence>
<name>A0ABT6C9P8_9MICO</name>
<protein>
    <submittedName>
        <fullName evidence="7">Maltose ABC transporter substrate-binding protein</fullName>
    </submittedName>
</protein>
<evidence type="ECO:0000256" key="2">
    <source>
        <dbReference type="ARBA" id="ARBA00022448"/>
    </source>
</evidence>
<sequence length="409" mass="42433">MFKRPFAIAVGGSAALLLTACGGSSDSGSSASGSAAQTPPAASASTSSAAAAAAPTTVSTKDPARDAKADLVIWSDADRAPTVSKYAAQFGQENGITVAVQIVTDARQQFKDATKVGKGPDVVVGAHDWLGELVQNATVSPVNLSAADQAKFAPQAMAATKYNGQVYGVPYAVENIGLIRNTELVPNAPKTMDELLTQGQKLVASKKVTNVLAQQIGKKGDAYNGYPYLSAFDGGIFGTKANGDYDPAKVIVGSPNSVKGGELLAKMGKAKALSTNIDDKNVDTLFDSKKAPFMISGPWAIDKIKKSGVKYAISPLPTVAGGGSMKPFLGVQMFYVSAKAKNATFAQEFVTKYVPREDVQEALFAAGNRPPALTAAYDKVAATNPDVKAWFEAGKDGKPMPNIPAMNSV</sequence>
<comment type="similarity">
    <text evidence="1">Belongs to the bacterial solute-binding protein 1 family.</text>
</comment>
<keyword evidence="3" id="KW-0762">Sugar transport</keyword>
<dbReference type="Gene3D" id="3.40.190.10">
    <property type="entry name" value="Periplasmic binding protein-like II"/>
    <property type="match status" value="2"/>
</dbReference>
<evidence type="ECO:0000256" key="1">
    <source>
        <dbReference type="ARBA" id="ARBA00008520"/>
    </source>
</evidence>
<dbReference type="InterPro" id="IPR006059">
    <property type="entry name" value="SBP"/>
</dbReference>
<reference evidence="7 8" key="1">
    <citation type="submission" date="2023-03" db="EMBL/GenBank/DDBJ databases">
        <title>YIM 133296 draft genome.</title>
        <authorList>
            <person name="Xiong L."/>
        </authorList>
    </citation>
    <scope>NUCLEOTIDE SEQUENCE [LARGE SCALE GENOMIC DNA]</scope>
    <source>
        <strain evidence="7 8">YIM 133296</strain>
    </source>
</reference>
<feature type="signal peptide" evidence="6">
    <location>
        <begin position="1"/>
        <end position="22"/>
    </location>
</feature>
<evidence type="ECO:0000313" key="8">
    <source>
        <dbReference type="Proteomes" id="UP001528912"/>
    </source>
</evidence>